<accession>A0A0F9P571</accession>
<organism evidence="1">
    <name type="scientific">marine sediment metagenome</name>
    <dbReference type="NCBI Taxonomy" id="412755"/>
    <lineage>
        <taxon>unclassified sequences</taxon>
        <taxon>metagenomes</taxon>
        <taxon>ecological metagenomes</taxon>
    </lineage>
</organism>
<proteinExistence type="predicted"/>
<dbReference type="EMBL" id="LAZR01002821">
    <property type="protein sequence ID" value="KKN25204.1"/>
    <property type="molecule type" value="Genomic_DNA"/>
</dbReference>
<comment type="caution">
    <text evidence="1">The sequence shown here is derived from an EMBL/GenBank/DDBJ whole genome shotgun (WGS) entry which is preliminary data.</text>
</comment>
<evidence type="ECO:0000313" key="1">
    <source>
        <dbReference type="EMBL" id="KKN25204.1"/>
    </source>
</evidence>
<sequence length="47" mass="5339">MNCEHRKGYEIDWKNMKPCSLCKDKRTTEGGVKTVASLTLQMLGHVT</sequence>
<reference evidence="1" key="1">
    <citation type="journal article" date="2015" name="Nature">
        <title>Complex archaea that bridge the gap between prokaryotes and eukaryotes.</title>
        <authorList>
            <person name="Spang A."/>
            <person name="Saw J.H."/>
            <person name="Jorgensen S.L."/>
            <person name="Zaremba-Niedzwiedzka K."/>
            <person name="Martijn J."/>
            <person name="Lind A.E."/>
            <person name="van Eijk R."/>
            <person name="Schleper C."/>
            <person name="Guy L."/>
            <person name="Ettema T.J."/>
        </authorList>
    </citation>
    <scope>NUCLEOTIDE SEQUENCE</scope>
</reference>
<dbReference type="AlphaFoldDB" id="A0A0F9P571"/>
<gene>
    <name evidence="1" type="ORF">LCGC14_0887300</name>
</gene>
<protein>
    <submittedName>
        <fullName evidence="1">Uncharacterized protein</fullName>
    </submittedName>
</protein>
<name>A0A0F9P571_9ZZZZ</name>